<dbReference type="PANTHER" id="PTHR37829:SF3">
    <property type="entry name" value="PROTEIN JAYE-RELATED"/>
    <property type="match status" value="1"/>
</dbReference>
<proteinExistence type="inferred from homology"/>
<dbReference type="Proteomes" id="UP000626026">
    <property type="component" value="Unassembled WGS sequence"/>
</dbReference>
<dbReference type="Pfam" id="PF26078">
    <property type="entry name" value="Baseplate_J_M"/>
    <property type="match status" value="1"/>
</dbReference>
<feature type="domain" description="Baseplate protein J-like barrel" evidence="2">
    <location>
        <begin position="90"/>
        <end position="172"/>
    </location>
</feature>
<dbReference type="Pfam" id="PF04865">
    <property type="entry name" value="Baseplate_J"/>
    <property type="match status" value="1"/>
</dbReference>
<evidence type="ECO:0000259" key="4">
    <source>
        <dbReference type="Pfam" id="PF26079"/>
    </source>
</evidence>
<dbReference type="EMBL" id="JACTVA010000041">
    <property type="protein sequence ID" value="MBC9208882.1"/>
    <property type="molecule type" value="Genomic_DNA"/>
</dbReference>
<dbReference type="Pfam" id="PF26079">
    <property type="entry name" value="Baseplate_J_C"/>
    <property type="match status" value="1"/>
</dbReference>
<dbReference type="InterPro" id="IPR052399">
    <property type="entry name" value="Phage_Baseplate_Assmbl_Protein"/>
</dbReference>
<evidence type="ECO:0000256" key="1">
    <source>
        <dbReference type="ARBA" id="ARBA00038087"/>
    </source>
</evidence>
<organism evidence="5 6">
    <name type="scientific">Teichococcus aerophilus</name>
    <dbReference type="NCBI Taxonomy" id="1224513"/>
    <lineage>
        <taxon>Bacteria</taxon>
        <taxon>Pseudomonadati</taxon>
        <taxon>Pseudomonadota</taxon>
        <taxon>Alphaproteobacteria</taxon>
        <taxon>Acetobacterales</taxon>
        <taxon>Roseomonadaceae</taxon>
        <taxon>Roseomonas</taxon>
    </lineage>
</organism>
<sequence>MAYQRPTLRTLFAQASADMAEATGNFVLLRTSPLRIVAKVLAGLVDGVYGYLDWIARMAVPVTARGEFLRAWAALVGLFEKDATAASGWVAFSGTPGAILPEGTQLVRAADGLRLVTTALATVAADGNLVVPVRAVEAGAAGNTVLGAAVVIASAAAGINAAGSVATAIAGGADAEGEDALRDRMLDRYRNQPQGGAAADYITWARAVAGVTRAWSAPNAGGAGTVVVYVMLDAAQAEHDGFPQGSNGVATAETRDFPATGDQLRVADALYPLRPATALVYVAGPNPAPINLLLSDLDEDSVANRAAIKAALRGMLVRLGQPGGTIYPSDITTAIGTVAGVTRFTLTAPAAPVVLPMGALPVLGSINDWD</sequence>
<reference evidence="5 6" key="1">
    <citation type="journal article" date="2013" name="Int. J. Syst. Evol. Microbiol.">
        <title>Roseomonas aerophila sp. nov., isolated from air.</title>
        <authorList>
            <person name="Kim S.J."/>
            <person name="Weon H.Y."/>
            <person name="Ahn J.H."/>
            <person name="Hong S.B."/>
            <person name="Seok S.J."/>
            <person name="Whang K.S."/>
            <person name="Kwon S.W."/>
        </authorList>
    </citation>
    <scope>NUCLEOTIDE SEQUENCE [LARGE SCALE GENOMIC DNA]</scope>
    <source>
        <strain evidence="5 6">NBRC 108923</strain>
    </source>
</reference>
<evidence type="ECO:0000259" key="3">
    <source>
        <dbReference type="Pfam" id="PF26078"/>
    </source>
</evidence>
<evidence type="ECO:0000259" key="2">
    <source>
        <dbReference type="Pfam" id="PF04865"/>
    </source>
</evidence>
<dbReference type="InterPro" id="IPR058531">
    <property type="entry name" value="Baseplate_J_M"/>
</dbReference>
<feature type="domain" description="Baseplate J-like central" evidence="3">
    <location>
        <begin position="193"/>
        <end position="283"/>
    </location>
</feature>
<gene>
    <name evidence="5" type="ORF">IBL26_18695</name>
</gene>
<protein>
    <submittedName>
        <fullName evidence="5">Baseplate J/gp47 family protein</fullName>
    </submittedName>
</protein>
<comment type="caution">
    <text evidence="5">The sequence shown here is derived from an EMBL/GenBank/DDBJ whole genome shotgun (WGS) entry which is preliminary data.</text>
</comment>
<dbReference type="InterPro" id="IPR058530">
    <property type="entry name" value="Baseplate_J-like_C"/>
</dbReference>
<dbReference type="InterPro" id="IPR006949">
    <property type="entry name" value="Barrel_Baseplate_J-like"/>
</dbReference>
<evidence type="ECO:0000313" key="5">
    <source>
        <dbReference type="EMBL" id="MBC9208882.1"/>
    </source>
</evidence>
<name>A0ABR7RS63_9PROT</name>
<comment type="similarity">
    <text evidence="1">Belongs to the Mu gp47/PBSX XkdT family.</text>
</comment>
<dbReference type="RefSeq" id="WP_187786032.1">
    <property type="nucleotide sequence ID" value="NZ_JACTVA010000041.1"/>
</dbReference>
<dbReference type="PANTHER" id="PTHR37829">
    <property type="entry name" value="PHAGE-LIKE ELEMENT PBSX PROTEIN XKDT"/>
    <property type="match status" value="1"/>
</dbReference>
<accession>A0ABR7RS63</accession>
<feature type="domain" description="Baseplate J-like C-terminal" evidence="4">
    <location>
        <begin position="305"/>
        <end position="366"/>
    </location>
</feature>
<keyword evidence="6" id="KW-1185">Reference proteome</keyword>
<evidence type="ECO:0000313" key="6">
    <source>
        <dbReference type="Proteomes" id="UP000626026"/>
    </source>
</evidence>